<organism evidence="2">
    <name type="scientific">Florenciella parvula</name>
    <dbReference type="NCBI Taxonomy" id="236787"/>
    <lineage>
        <taxon>Eukaryota</taxon>
        <taxon>Sar</taxon>
        <taxon>Stramenopiles</taxon>
        <taxon>Ochrophyta</taxon>
        <taxon>Dictyochophyceae</taxon>
        <taxon>Florenciellales</taxon>
        <taxon>Florenciella</taxon>
    </lineage>
</organism>
<dbReference type="AlphaFoldDB" id="A0A7S2D4N3"/>
<feature type="region of interest" description="Disordered" evidence="1">
    <location>
        <begin position="84"/>
        <end position="115"/>
    </location>
</feature>
<feature type="compositionally biased region" description="Polar residues" evidence="1">
    <location>
        <begin position="103"/>
        <end position="115"/>
    </location>
</feature>
<proteinExistence type="predicted"/>
<dbReference type="EMBL" id="HBGT01029670">
    <property type="protein sequence ID" value="CAD9443933.1"/>
    <property type="molecule type" value="Transcribed_RNA"/>
</dbReference>
<sequence length="312" mass="34019">MVRPVRGAAAQVLTFSESIDNAYGGSSSEEEPEVLEGEVLEGPEFNFDGVEELPQHLIFQLEGMKATLAAERLAVVREREALHRERASQEEQEEESRLAQSRNPSSRTSGSFVAPTNTSISANLALAGEKQKQKQIKKLKKAHKEHAAVVARADAAIAAIQGEDGEGGTFVSSKVANPTKYHKHHLRVYANLVGLPRRDVARMAAASVTHDGVFMLSEAKWIKFASALQEIPKITRIAKNKSGRIVALGENQSLASMRFGDDTSVEIAKLEKWYIQVDGPKRAPGGTARNQMYELTAPPQLLSKLVAEGNDL</sequence>
<gene>
    <name evidence="2" type="ORF">FPAR1323_LOCUS15509</name>
</gene>
<name>A0A7S2D4N3_9STRA</name>
<accession>A0A7S2D4N3</accession>
<protein>
    <submittedName>
        <fullName evidence="2">Uncharacterized protein</fullName>
    </submittedName>
</protein>
<reference evidence="2" key="1">
    <citation type="submission" date="2021-01" db="EMBL/GenBank/DDBJ databases">
        <authorList>
            <person name="Corre E."/>
            <person name="Pelletier E."/>
            <person name="Niang G."/>
            <person name="Scheremetjew M."/>
            <person name="Finn R."/>
            <person name="Kale V."/>
            <person name="Holt S."/>
            <person name="Cochrane G."/>
            <person name="Meng A."/>
            <person name="Brown T."/>
            <person name="Cohen L."/>
        </authorList>
    </citation>
    <scope>NUCLEOTIDE SEQUENCE</scope>
    <source>
        <strain evidence="2">RCC1693</strain>
    </source>
</reference>
<evidence type="ECO:0000256" key="1">
    <source>
        <dbReference type="SAM" id="MobiDB-lite"/>
    </source>
</evidence>
<evidence type="ECO:0000313" key="2">
    <source>
        <dbReference type="EMBL" id="CAD9443933.1"/>
    </source>
</evidence>